<dbReference type="EMBL" id="BAAAZE010000003">
    <property type="protein sequence ID" value="GAA4013426.1"/>
    <property type="molecule type" value="Genomic_DNA"/>
</dbReference>
<sequence length="543" mass="56639">MKQPVSRKVVVRTLITTATLAVTGLGIDAVTTPNNQTVAPVATATAATTGNRWNAHPMLLAQSMLVSAGTADSVSPQEMPLAPAAPSTLSQETMASMEMPADFVPASATGVTGNAPFARIALNGFSSGSAAIAQLGGHLDAVAQWYGMSNTEFRQMLLTDSSVHIDRKGRVLHIDQELAVGLKNGSVMATTTVSTSVAAAGGASPFPLSETFLLHSKPGSTRVLYLDFTGQGSYPAFDMDGVPSTFSTAERLVIQRVMLRVAEDYSAFDVDVTTEPPVNVSGKIGATILITPRSINAGGYTYMNSFRTFTPGNASSFCYPNNLAYVEKYIAECVSHELGHTLGLTHQGVSPSTSYYSGQGSGDTGWAPIMGVGYYKNLTQWSKGEYLNANNQQDPYATMAKLGLLPRADDHGDTIAKADALISRSANGLNNLSGFGRIETPGSVDMFKFAAGAGPVSLTVAGSMLGSDLDVAVQLLDGNGRVLAASTSATTTLTKTLSLNLPAKSTYYLKVTGAGRGDPKATGYSNYGNLGEYKITGSAALAN</sequence>
<dbReference type="RefSeq" id="WP_344761575.1">
    <property type="nucleotide sequence ID" value="NZ_BAAAZE010000003.1"/>
</dbReference>
<dbReference type="Proteomes" id="UP001501353">
    <property type="component" value="Unassembled WGS sequence"/>
</dbReference>
<feature type="chain" id="PRO_5047481376" description="Peptidase C-terminal archaeal/bacterial domain-containing protein" evidence="1">
    <location>
        <begin position="22"/>
        <end position="543"/>
    </location>
</feature>
<dbReference type="Gene3D" id="3.40.390.10">
    <property type="entry name" value="Collagenase (Catalytic Domain)"/>
    <property type="match status" value="1"/>
</dbReference>
<feature type="signal peptide" evidence="1">
    <location>
        <begin position="1"/>
        <end position="21"/>
    </location>
</feature>
<comment type="caution">
    <text evidence="2">The sequence shown here is derived from an EMBL/GenBank/DDBJ whole genome shotgun (WGS) entry which is preliminary data.</text>
</comment>
<organism evidence="2 3">
    <name type="scientific">Actimicrobium antarcticum</name>
    <dbReference type="NCBI Taxonomy" id="1051899"/>
    <lineage>
        <taxon>Bacteria</taxon>
        <taxon>Pseudomonadati</taxon>
        <taxon>Pseudomonadota</taxon>
        <taxon>Betaproteobacteria</taxon>
        <taxon>Burkholderiales</taxon>
        <taxon>Oxalobacteraceae</taxon>
        <taxon>Actimicrobium</taxon>
    </lineage>
</organism>
<keyword evidence="1" id="KW-0732">Signal</keyword>
<reference evidence="3" key="1">
    <citation type="journal article" date="2019" name="Int. J. Syst. Evol. Microbiol.">
        <title>The Global Catalogue of Microorganisms (GCM) 10K type strain sequencing project: providing services to taxonomists for standard genome sequencing and annotation.</title>
        <authorList>
            <consortium name="The Broad Institute Genomics Platform"/>
            <consortium name="The Broad Institute Genome Sequencing Center for Infectious Disease"/>
            <person name="Wu L."/>
            <person name="Ma J."/>
        </authorList>
    </citation>
    <scope>NUCLEOTIDE SEQUENCE [LARGE SCALE GENOMIC DNA]</scope>
    <source>
        <strain evidence="3">JCM 16673</strain>
    </source>
</reference>
<dbReference type="SUPFAM" id="SSF55486">
    <property type="entry name" value="Metalloproteases ('zincins'), catalytic domain"/>
    <property type="match status" value="1"/>
</dbReference>
<gene>
    <name evidence="2" type="ORF">GCM10022212_04270</name>
</gene>
<name>A0ABP7SLK6_9BURK</name>
<dbReference type="Gene3D" id="2.60.120.380">
    <property type="match status" value="1"/>
</dbReference>
<accession>A0ABP7SLK6</accession>
<protein>
    <recommendedName>
        <fullName evidence="4">Peptidase C-terminal archaeal/bacterial domain-containing protein</fullName>
    </recommendedName>
</protein>
<evidence type="ECO:0008006" key="4">
    <source>
        <dbReference type="Google" id="ProtNLM"/>
    </source>
</evidence>
<proteinExistence type="predicted"/>
<evidence type="ECO:0000313" key="2">
    <source>
        <dbReference type="EMBL" id="GAA4013426.1"/>
    </source>
</evidence>
<evidence type="ECO:0000313" key="3">
    <source>
        <dbReference type="Proteomes" id="UP001501353"/>
    </source>
</evidence>
<dbReference type="InterPro" id="IPR024079">
    <property type="entry name" value="MetalloPept_cat_dom_sf"/>
</dbReference>
<keyword evidence="3" id="KW-1185">Reference proteome</keyword>
<evidence type="ECO:0000256" key="1">
    <source>
        <dbReference type="SAM" id="SignalP"/>
    </source>
</evidence>